<comment type="caution">
    <text evidence="2">The sequence shown here is derived from an EMBL/GenBank/DDBJ whole genome shotgun (WGS) entry which is preliminary data.</text>
</comment>
<organism evidence="2 3">
    <name type="scientific">Parelaphostrongylus tenuis</name>
    <name type="common">Meningeal worm</name>
    <dbReference type="NCBI Taxonomy" id="148309"/>
    <lineage>
        <taxon>Eukaryota</taxon>
        <taxon>Metazoa</taxon>
        <taxon>Ecdysozoa</taxon>
        <taxon>Nematoda</taxon>
        <taxon>Chromadorea</taxon>
        <taxon>Rhabditida</taxon>
        <taxon>Rhabditina</taxon>
        <taxon>Rhabditomorpha</taxon>
        <taxon>Strongyloidea</taxon>
        <taxon>Metastrongylidae</taxon>
        <taxon>Parelaphostrongylus</taxon>
    </lineage>
</organism>
<feature type="region of interest" description="Disordered" evidence="1">
    <location>
        <begin position="68"/>
        <end position="94"/>
    </location>
</feature>
<keyword evidence="3" id="KW-1185">Reference proteome</keyword>
<evidence type="ECO:0000256" key="1">
    <source>
        <dbReference type="SAM" id="MobiDB-lite"/>
    </source>
</evidence>
<proteinExistence type="predicted"/>
<name>A0AAD5MBE9_PARTN</name>
<evidence type="ECO:0000313" key="2">
    <source>
        <dbReference type="EMBL" id="KAJ1345846.1"/>
    </source>
</evidence>
<dbReference type="Proteomes" id="UP001196413">
    <property type="component" value="Unassembled WGS sequence"/>
</dbReference>
<protein>
    <submittedName>
        <fullName evidence="2">Uncharacterized protein</fullName>
    </submittedName>
</protein>
<dbReference type="AlphaFoldDB" id="A0AAD5MBE9"/>
<sequence>MEERYDAQRIPRARRTHWATLARDREKWKSCWYPLESLDDQRDDRRPHSDVILDMHAVREQISDHARADGLSAEQQIDSIGNRPKTAPYRGDLPSDAMSYHMAKVLYERQRYKRDHSTQFVLSNGDDDENRMINTALDTRFESSWLCWRPNRRNVSYMEDL</sequence>
<dbReference type="EMBL" id="JAHQIW010000076">
    <property type="protein sequence ID" value="KAJ1345846.1"/>
    <property type="molecule type" value="Genomic_DNA"/>
</dbReference>
<gene>
    <name evidence="2" type="ORF">KIN20_000469</name>
</gene>
<accession>A0AAD5MBE9</accession>
<reference evidence="2" key="1">
    <citation type="submission" date="2021-06" db="EMBL/GenBank/DDBJ databases">
        <title>Parelaphostrongylus tenuis whole genome reference sequence.</title>
        <authorList>
            <person name="Garwood T.J."/>
            <person name="Larsen P.A."/>
            <person name="Fountain-Jones N.M."/>
            <person name="Garbe J.R."/>
            <person name="Macchietto M.G."/>
            <person name="Kania S.A."/>
            <person name="Gerhold R.W."/>
            <person name="Richards J.E."/>
            <person name="Wolf T.M."/>
        </authorList>
    </citation>
    <scope>NUCLEOTIDE SEQUENCE</scope>
    <source>
        <strain evidence="2">MNPRO001-30</strain>
        <tissue evidence="2">Meninges</tissue>
    </source>
</reference>
<evidence type="ECO:0000313" key="3">
    <source>
        <dbReference type="Proteomes" id="UP001196413"/>
    </source>
</evidence>